<evidence type="ECO:0000313" key="3">
    <source>
        <dbReference type="EMBL" id="CAD6212108.1"/>
    </source>
</evidence>
<sequence length="235" mass="26513">MGSTRSDSFPILGSANTYGDDSPEPTPSGCHAIVRISYRETENPRHTDWDPHDDDFSSNLVEVTIHNLSQGGTILEQSNSSDESDRHHDMGATKLANTAAPCLSLYDRYQSRGVSHKDVDDDYIILHTRSCDLGVNGHEGNGFRAPNIEKHDSETDPKIWLIQYLPVYLTDSAKNWLNNLQEGMIKRWADLEKAFCNHFEGAFTKPGTSWDLMGCKCKTSESLLDYIRRFTQLQE</sequence>
<dbReference type="Proteomes" id="UP000604825">
    <property type="component" value="Unassembled WGS sequence"/>
</dbReference>
<dbReference type="EMBL" id="CAJGYO010000002">
    <property type="protein sequence ID" value="CAD6212108.1"/>
    <property type="molecule type" value="Genomic_DNA"/>
</dbReference>
<organism evidence="3 4">
    <name type="scientific">Miscanthus lutarioriparius</name>
    <dbReference type="NCBI Taxonomy" id="422564"/>
    <lineage>
        <taxon>Eukaryota</taxon>
        <taxon>Viridiplantae</taxon>
        <taxon>Streptophyta</taxon>
        <taxon>Embryophyta</taxon>
        <taxon>Tracheophyta</taxon>
        <taxon>Spermatophyta</taxon>
        <taxon>Magnoliopsida</taxon>
        <taxon>Liliopsida</taxon>
        <taxon>Poales</taxon>
        <taxon>Poaceae</taxon>
        <taxon>PACMAD clade</taxon>
        <taxon>Panicoideae</taxon>
        <taxon>Andropogonodae</taxon>
        <taxon>Andropogoneae</taxon>
        <taxon>Saccharinae</taxon>
        <taxon>Miscanthus</taxon>
    </lineage>
</organism>
<dbReference type="PANTHER" id="PTHR33223:SF8">
    <property type="entry name" value="OS04G0172440 PROTEIN"/>
    <property type="match status" value="1"/>
</dbReference>
<name>A0A811MX23_9POAL</name>
<dbReference type="InterPro" id="IPR005162">
    <property type="entry name" value="Retrotrans_gag_dom"/>
</dbReference>
<keyword evidence="4" id="KW-1185">Reference proteome</keyword>
<accession>A0A811MX23</accession>
<feature type="region of interest" description="Disordered" evidence="1">
    <location>
        <begin position="1"/>
        <end position="29"/>
    </location>
</feature>
<reference evidence="3" key="1">
    <citation type="submission" date="2020-10" db="EMBL/GenBank/DDBJ databases">
        <authorList>
            <person name="Han B."/>
            <person name="Lu T."/>
            <person name="Zhao Q."/>
            <person name="Huang X."/>
            <person name="Zhao Y."/>
        </authorList>
    </citation>
    <scope>NUCLEOTIDE SEQUENCE</scope>
</reference>
<dbReference type="PANTHER" id="PTHR33223">
    <property type="entry name" value="CCHC-TYPE DOMAIN-CONTAINING PROTEIN"/>
    <property type="match status" value="1"/>
</dbReference>
<evidence type="ECO:0000256" key="1">
    <source>
        <dbReference type="SAM" id="MobiDB-lite"/>
    </source>
</evidence>
<comment type="caution">
    <text evidence="3">The sequence shown here is derived from an EMBL/GenBank/DDBJ whole genome shotgun (WGS) entry which is preliminary data.</text>
</comment>
<evidence type="ECO:0000259" key="2">
    <source>
        <dbReference type="Pfam" id="PF03732"/>
    </source>
</evidence>
<feature type="domain" description="Retrotransposon gag" evidence="2">
    <location>
        <begin position="165"/>
        <end position="234"/>
    </location>
</feature>
<dbReference type="AlphaFoldDB" id="A0A811MX23"/>
<evidence type="ECO:0000313" key="4">
    <source>
        <dbReference type="Proteomes" id="UP000604825"/>
    </source>
</evidence>
<gene>
    <name evidence="3" type="ORF">NCGR_LOCUS7916</name>
</gene>
<proteinExistence type="predicted"/>
<protein>
    <recommendedName>
        <fullName evidence="2">Retrotransposon gag domain-containing protein</fullName>
    </recommendedName>
</protein>
<dbReference type="Pfam" id="PF03732">
    <property type="entry name" value="Retrotrans_gag"/>
    <property type="match status" value="1"/>
</dbReference>